<accession>A0A9P0CUA6</accession>
<reference evidence="1" key="1">
    <citation type="submission" date="2022-01" db="EMBL/GenBank/DDBJ databases">
        <authorList>
            <person name="King R."/>
        </authorList>
    </citation>
    <scope>NUCLEOTIDE SEQUENCE</scope>
</reference>
<evidence type="ECO:0000313" key="1">
    <source>
        <dbReference type="EMBL" id="CAH1108434.1"/>
    </source>
</evidence>
<proteinExistence type="predicted"/>
<dbReference type="Proteomes" id="UP001153636">
    <property type="component" value="Chromosome 3"/>
</dbReference>
<sequence length="210" mass="24472">MLGLSMNHSIDFEKILCYPVIPIPMSLYHLDGTICKTEKSAIVAVFEKQHQQGDTPVIFDVVLVDGFFLLHTLRDDPATFGNISKKIMSCLTATKAPRVDIIFDQYISPSIKDYERNLRNEENSIDFNINGPMQIRKTYFNKELKNIKFKQTLVIFLIEHWRYPEMVPFIVQTVIILNYDFCYSYKLESNNIVQTINDNLYCENHEEADT</sequence>
<keyword evidence="2" id="KW-1185">Reference proteome</keyword>
<name>A0A9P0CUA6_9CUCU</name>
<protein>
    <submittedName>
        <fullName evidence="1">Uncharacterized protein</fullName>
    </submittedName>
</protein>
<evidence type="ECO:0000313" key="2">
    <source>
        <dbReference type="Proteomes" id="UP001153636"/>
    </source>
</evidence>
<dbReference type="EMBL" id="OV651815">
    <property type="protein sequence ID" value="CAH1108434.1"/>
    <property type="molecule type" value="Genomic_DNA"/>
</dbReference>
<organism evidence="1 2">
    <name type="scientific">Psylliodes chrysocephalus</name>
    <dbReference type="NCBI Taxonomy" id="3402493"/>
    <lineage>
        <taxon>Eukaryota</taxon>
        <taxon>Metazoa</taxon>
        <taxon>Ecdysozoa</taxon>
        <taxon>Arthropoda</taxon>
        <taxon>Hexapoda</taxon>
        <taxon>Insecta</taxon>
        <taxon>Pterygota</taxon>
        <taxon>Neoptera</taxon>
        <taxon>Endopterygota</taxon>
        <taxon>Coleoptera</taxon>
        <taxon>Polyphaga</taxon>
        <taxon>Cucujiformia</taxon>
        <taxon>Chrysomeloidea</taxon>
        <taxon>Chrysomelidae</taxon>
        <taxon>Galerucinae</taxon>
        <taxon>Alticini</taxon>
        <taxon>Psylliodes</taxon>
    </lineage>
</organism>
<gene>
    <name evidence="1" type="ORF">PSYICH_LOCUS9073</name>
</gene>
<dbReference type="OrthoDB" id="8060926at2759"/>
<dbReference type="AlphaFoldDB" id="A0A9P0CUA6"/>